<proteinExistence type="predicted"/>
<dbReference type="RefSeq" id="WP_252794715.1">
    <property type="nucleotide sequence ID" value="NZ_CP097121.1"/>
</dbReference>
<reference evidence="1" key="1">
    <citation type="submission" date="2022-05" db="EMBL/GenBank/DDBJ databases">
        <authorList>
            <person name="Oliphant S.A."/>
            <person name="Watson-Haigh N.S."/>
            <person name="Sumby K.M."/>
            <person name="Gardner J.M."/>
            <person name="Jiranek V."/>
        </authorList>
    </citation>
    <scope>NUCLEOTIDE SEQUENCE</scope>
    <source>
        <strain evidence="1">KI4_A6</strain>
    </source>
</reference>
<dbReference type="Proteomes" id="UP001056164">
    <property type="component" value="Chromosome"/>
</dbReference>
<evidence type="ECO:0000313" key="2">
    <source>
        <dbReference type="Proteomes" id="UP001056164"/>
    </source>
</evidence>
<sequence>MELQNKRELLERRRLLASYPEQLQILPASPVFRNDEKGFFTYSPYLDTVTNFTQTNTAKLVFKAQTCVRYLNNEQKLNLDCPLSLNCQVQYAFQQYEQCNQTANMRRVIRGLMQTYGLKSEQIFVEAPRFLKNYLQELQEFRIKFVDADFTADLHNGAKNVYVKFYYYYFEMPCVFCNFALVNLNEDLGTSQLDSIVFQERLNMIKDQVPYPFARPEYQVCRLFLQEIIQQSRLNQLQIHRLLNDVLAIVSLAANEVPLTAKGAGSEFRRKVKHLCLYFEFYCGGLPPVVDLLTLIEKMAVIQGLSLGSLTKLAGYLSTCEQQIQKFRAQYGETEVSTATAAKLHQSKGVPLEVFGYRQPVRNDIYYFKAQD</sequence>
<keyword evidence="2" id="KW-1185">Reference proteome</keyword>
<name>A0ABY5BX97_9LACO</name>
<evidence type="ECO:0000313" key="1">
    <source>
        <dbReference type="EMBL" id="USS90268.1"/>
    </source>
</evidence>
<organism evidence="1 2">
    <name type="scientific">Fructilactobacillus carniphilus</name>
    <dbReference type="NCBI Taxonomy" id="2940297"/>
    <lineage>
        <taxon>Bacteria</taxon>
        <taxon>Bacillati</taxon>
        <taxon>Bacillota</taxon>
        <taxon>Bacilli</taxon>
        <taxon>Lactobacillales</taxon>
        <taxon>Lactobacillaceae</taxon>
        <taxon>Fructilactobacillus</taxon>
    </lineage>
</organism>
<accession>A0ABY5BX97</accession>
<gene>
    <name evidence="1" type="ORF">M3M37_05345</name>
</gene>
<protein>
    <submittedName>
        <fullName evidence="1">Uncharacterized protein</fullName>
    </submittedName>
</protein>
<dbReference type="EMBL" id="CP097121">
    <property type="protein sequence ID" value="USS90268.1"/>
    <property type="molecule type" value="Genomic_DNA"/>
</dbReference>